<evidence type="ECO:0000256" key="8">
    <source>
        <dbReference type="SAM" id="Phobius"/>
    </source>
</evidence>
<evidence type="ECO:0000313" key="10">
    <source>
        <dbReference type="EMBL" id="OUC79150.1"/>
    </source>
</evidence>
<evidence type="ECO:0000313" key="11">
    <source>
        <dbReference type="Proteomes" id="UP000194632"/>
    </source>
</evidence>
<keyword evidence="6 8" id="KW-1133">Transmembrane helix</keyword>
<evidence type="ECO:0000256" key="6">
    <source>
        <dbReference type="ARBA" id="ARBA00022989"/>
    </source>
</evidence>
<dbReference type="CDD" id="cd17320">
    <property type="entry name" value="MFS_MdfA_MDR_like"/>
    <property type="match status" value="1"/>
</dbReference>
<dbReference type="InterPro" id="IPR004812">
    <property type="entry name" value="Efflux_drug-R_Bcr/CmlA"/>
</dbReference>
<keyword evidence="3" id="KW-0813">Transport</keyword>
<comment type="subcellular location">
    <subcellularLocation>
        <location evidence="1">Cell membrane</location>
        <topology evidence="1">Multi-pass membrane protein</topology>
    </subcellularLocation>
</comment>
<feature type="transmembrane region" description="Helical" evidence="8">
    <location>
        <begin position="165"/>
        <end position="187"/>
    </location>
</feature>
<reference evidence="10 11" key="1">
    <citation type="submission" date="2017-05" db="EMBL/GenBank/DDBJ databases">
        <title>Biotechnological potential of actinobacteria isolated from South African environments.</title>
        <authorList>
            <person name="Le Roes-Hill M."/>
            <person name="Prins A."/>
            <person name="Durrell K.A."/>
        </authorList>
    </citation>
    <scope>NUCLEOTIDE SEQUENCE [LARGE SCALE GENOMIC DNA]</scope>
    <source>
        <strain evidence="10">BS2</strain>
    </source>
</reference>
<feature type="transmembrane region" description="Helical" evidence="8">
    <location>
        <begin position="343"/>
        <end position="364"/>
    </location>
</feature>
<dbReference type="InterPro" id="IPR020846">
    <property type="entry name" value="MFS_dom"/>
</dbReference>
<dbReference type="STRING" id="417102.CA982_08695"/>
<dbReference type="PANTHER" id="PTHR43124">
    <property type="entry name" value="PURINE EFFLUX PUMP PBUE"/>
    <property type="match status" value="1"/>
</dbReference>
<evidence type="ECO:0000256" key="4">
    <source>
        <dbReference type="ARBA" id="ARBA00022475"/>
    </source>
</evidence>
<feature type="transmembrane region" description="Helical" evidence="8">
    <location>
        <begin position="248"/>
        <end position="271"/>
    </location>
</feature>
<evidence type="ECO:0000256" key="2">
    <source>
        <dbReference type="ARBA" id="ARBA00006236"/>
    </source>
</evidence>
<dbReference type="InterPro" id="IPR036259">
    <property type="entry name" value="MFS_trans_sf"/>
</dbReference>
<gene>
    <name evidence="10" type="ORF">CA982_08695</name>
</gene>
<evidence type="ECO:0000256" key="5">
    <source>
        <dbReference type="ARBA" id="ARBA00022692"/>
    </source>
</evidence>
<feature type="transmembrane region" description="Helical" evidence="8">
    <location>
        <begin position="283"/>
        <end position="303"/>
    </location>
</feature>
<dbReference type="RefSeq" id="WP_086534946.1">
    <property type="nucleotide sequence ID" value="NZ_NGFO01000008.1"/>
</dbReference>
<feature type="transmembrane region" description="Helical" evidence="8">
    <location>
        <begin position="79"/>
        <end position="102"/>
    </location>
</feature>
<dbReference type="GO" id="GO:0005886">
    <property type="term" value="C:plasma membrane"/>
    <property type="evidence" value="ECO:0007669"/>
    <property type="project" value="UniProtKB-SubCell"/>
</dbReference>
<feature type="transmembrane region" description="Helical" evidence="8">
    <location>
        <begin position="137"/>
        <end position="159"/>
    </location>
</feature>
<dbReference type="Gene3D" id="1.20.1720.10">
    <property type="entry name" value="Multidrug resistance protein D"/>
    <property type="match status" value="1"/>
</dbReference>
<dbReference type="InterPro" id="IPR050189">
    <property type="entry name" value="MFS_Efflux_Transporters"/>
</dbReference>
<keyword evidence="7 8" id="KW-0472">Membrane</keyword>
<comment type="caution">
    <text evidence="10">The sequence shown here is derived from an EMBL/GenBank/DDBJ whole genome shotgun (WGS) entry which is preliminary data.</text>
</comment>
<dbReference type="Pfam" id="PF07690">
    <property type="entry name" value="MFS_1"/>
    <property type="match status" value="1"/>
</dbReference>
<dbReference type="NCBIfam" id="TIGR00710">
    <property type="entry name" value="efflux_Bcr_CflA"/>
    <property type="match status" value="1"/>
</dbReference>
<proteinExistence type="inferred from homology"/>
<dbReference type="GO" id="GO:0042910">
    <property type="term" value="F:xenobiotic transmembrane transporter activity"/>
    <property type="evidence" value="ECO:0007669"/>
    <property type="project" value="InterPro"/>
</dbReference>
<feature type="transmembrane region" description="Helical" evidence="8">
    <location>
        <begin position="216"/>
        <end position="242"/>
    </location>
</feature>
<evidence type="ECO:0000256" key="1">
    <source>
        <dbReference type="ARBA" id="ARBA00004651"/>
    </source>
</evidence>
<feature type="transmembrane region" description="Helical" evidence="8">
    <location>
        <begin position="376"/>
        <end position="393"/>
    </location>
</feature>
<feature type="transmembrane region" description="Helical" evidence="8">
    <location>
        <begin position="48"/>
        <end position="67"/>
    </location>
</feature>
<feature type="transmembrane region" description="Helical" evidence="8">
    <location>
        <begin position="12"/>
        <end position="28"/>
    </location>
</feature>
<dbReference type="AlphaFoldDB" id="A0A243QCV0"/>
<dbReference type="PANTHER" id="PTHR43124:SF3">
    <property type="entry name" value="CHLORAMPHENICOL EFFLUX PUMP RV0191"/>
    <property type="match status" value="1"/>
</dbReference>
<comment type="similarity">
    <text evidence="2">Belongs to the major facilitator superfamily. Bcr/CmlA family.</text>
</comment>
<dbReference type="OrthoDB" id="9814303at2"/>
<dbReference type="PRINTS" id="PR01036">
    <property type="entry name" value="TCRTETB"/>
</dbReference>
<keyword evidence="11" id="KW-1185">Reference proteome</keyword>
<keyword evidence="5 8" id="KW-0812">Transmembrane</keyword>
<accession>A0A243QCV0</accession>
<protein>
    <submittedName>
        <fullName evidence="10">Bcr/CflA family drug resistance efflux transporter</fullName>
    </submittedName>
</protein>
<sequence>MTTGIAGPRSGRVVGILLCVVPLSQIPLDIYTPAMPDMVADLASTSTAVQATVAAYMVGLAVGFIPVGVLADAWGRKRVLTVCIGVVIVASLACAVATTVPLLLGARFVQGLGACACMVLGYAIAADCFRGKKLTSVAGLLGAAWGLAPVIAPAVGGVLAQFLSWRLIFVLIATMTAAVGVLVVAALPETLAPADRVPVAVRATWRNSASIATHPVFVCFVAVFGLMAAAQLAFGVAGPFLYQSTLGFAPAAYGLIALCVGGANLVGELACSWFATRTSTRRLAYSAFAVFGAGTAVILTSALTVGSNAWALTIGAALALAGCGILCPQMYGLALGLFTKNLGLVGGIATAASYLIVSAALTLVGVLPETSPAPLGWLYAGCGLAGVLLLGWATSTRRRTDDQTVPTAPRTTDPQRL</sequence>
<feature type="transmembrane region" description="Helical" evidence="8">
    <location>
        <begin position="108"/>
        <end position="125"/>
    </location>
</feature>
<feature type="transmembrane region" description="Helical" evidence="8">
    <location>
        <begin position="309"/>
        <end position="331"/>
    </location>
</feature>
<dbReference type="PROSITE" id="PS50850">
    <property type="entry name" value="MFS"/>
    <property type="match status" value="1"/>
</dbReference>
<dbReference type="GO" id="GO:1990961">
    <property type="term" value="P:xenobiotic detoxification by transmembrane export across the plasma membrane"/>
    <property type="evidence" value="ECO:0007669"/>
    <property type="project" value="InterPro"/>
</dbReference>
<evidence type="ECO:0000256" key="3">
    <source>
        <dbReference type="ARBA" id="ARBA00022448"/>
    </source>
</evidence>
<dbReference type="InterPro" id="IPR011701">
    <property type="entry name" value="MFS"/>
</dbReference>
<name>A0A243QCV0_9ACTN</name>
<keyword evidence="4" id="KW-1003">Cell membrane</keyword>
<evidence type="ECO:0000259" key="9">
    <source>
        <dbReference type="PROSITE" id="PS50850"/>
    </source>
</evidence>
<feature type="domain" description="Major facilitator superfamily (MFS) profile" evidence="9">
    <location>
        <begin position="1"/>
        <end position="398"/>
    </location>
</feature>
<evidence type="ECO:0000256" key="7">
    <source>
        <dbReference type="ARBA" id="ARBA00023136"/>
    </source>
</evidence>
<organism evidence="10 11">
    <name type="scientific">Gordonia lacunae</name>
    <dbReference type="NCBI Taxonomy" id="417102"/>
    <lineage>
        <taxon>Bacteria</taxon>
        <taxon>Bacillati</taxon>
        <taxon>Actinomycetota</taxon>
        <taxon>Actinomycetes</taxon>
        <taxon>Mycobacteriales</taxon>
        <taxon>Gordoniaceae</taxon>
        <taxon>Gordonia</taxon>
    </lineage>
</organism>
<dbReference type="EMBL" id="NGFO01000008">
    <property type="protein sequence ID" value="OUC79150.1"/>
    <property type="molecule type" value="Genomic_DNA"/>
</dbReference>
<dbReference type="Proteomes" id="UP000194632">
    <property type="component" value="Unassembled WGS sequence"/>
</dbReference>
<dbReference type="SUPFAM" id="SSF103473">
    <property type="entry name" value="MFS general substrate transporter"/>
    <property type="match status" value="1"/>
</dbReference>